<dbReference type="InterPro" id="IPR000026">
    <property type="entry name" value="N1-like"/>
</dbReference>
<keyword evidence="2" id="KW-0378">Hydrolase</keyword>
<reference evidence="4 5" key="1">
    <citation type="submission" date="2015-03" db="EMBL/GenBank/DDBJ databases">
        <title>Draft Genome Sequence of Burkholderia andropogonis type strain ICMP2807, isolated from Sorghum bicolor.</title>
        <authorList>
            <person name="Lopes-Santos L."/>
            <person name="Castro D.B."/>
            <person name="Ottoboni L.M."/>
            <person name="Park D."/>
            <person name="Weirc B.S."/>
            <person name="Destefano S.A."/>
        </authorList>
    </citation>
    <scope>NUCLEOTIDE SEQUENCE [LARGE SCALE GENOMIC DNA]</scope>
    <source>
        <strain evidence="4 5">ICMP2807</strain>
    </source>
</reference>
<name>A0A0F5K0N3_9BURK</name>
<comment type="caution">
    <text evidence="4">The sequence shown here is derived from an EMBL/GenBank/DDBJ whole genome shotgun (WGS) entry which is preliminary data.</text>
</comment>
<keyword evidence="5" id="KW-1185">Reference proteome</keyword>
<evidence type="ECO:0000256" key="3">
    <source>
        <dbReference type="SAM" id="MobiDB-lite"/>
    </source>
</evidence>
<evidence type="ECO:0000313" key="4">
    <source>
        <dbReference type="EMBL" id="KKB63102.1"/>
    </source>
</evidence>
<proteinExistence type="predicted"/>
<evidence type="ECO:0000256" key="2">
    <source>
        <dbReference type="ARBA" id="ARBA00022801"/>
    </source>
</evidence>
<dbReference type="PATRIC" id="fig|28092.6.peg.3177"/>
<protein>
    <submittedName>
        <fullName evidence="4">Uncharacterized protein</fullName>
    </submittedName>
</protein>
<accession>A0A0F5K0N3</accession>
<keyword evidence="1" id="KW-0540">Nuclease</keyword>
<dbReference type="InterPro" id="IPR016191">
    <property type="entry name" value="Ribonuclease/ribotoxin"/>
</dbReference>
<dbReference type="AlphaFoldDB" id="A0A0F5K0N3"/>
<dbReference type="Proteomes" id="UP000033618">
    <property type="component" value="Unassembled WGS sequence"/>
</dbReference>
<dbReference type="GO" id="GO:0003723">
    <property type="term" value="F:RNA binding"/>
    <property type="evidence" value="ECO:0007669"/>
    <property type="project" value="InterPro"/>
</dbReference>
<gene>
    <name evidence="4" type="ORF">WM40_13485</name>
</gene>
<dbReference type="STRING" id="28092.WM40_13485"/>
<evidence type="ECO:0000256" key="1">
    <source>
        <dbReference type="ARBA" id="ARBA00022722"/>
    </source>
</evidence>
<dbReference type="SUPFAM" id="SSF53933">
    <property type="entry name" value="Microbial ribonucleases"/>
    <property type="match status" value="1"/>
</dbReference>
<evidence type="ECO:0000313" key="5">
    <source>
        <dbReference type="Proteomes" id="UP000033618"/>
    </source>
</evidence>
<organism evidence="4 5">
    <name type="scientific">Robbsia andropogonis</name>
    <dbReference type="NCBI Taxonomy" id="28092"/>
    <lineage>
        <taxon>Bacteria</taxon>
        <taxon>Pseudomonadati</taxon>
        <taxon>Pseudomonadota</taxon>
        <taxon>Betaproteobacteria</taxon>
        <taxon>Burkholderiales</taxon>
        <taxon>Burkholderiaceae</taxon>
        <taxon>Robbsia</taxon>
    </lineage>
</organism>
<dbReference type="EMBL" id="LAQU01000013">
    <property type="protein sequence ID" value="KKB63102.1"/>
    <property type="molecule type" value="Genomic_DNA"/>
</dbReference>
<dbReference type="Gene3D" id="3.10.450.30">
    <property type="entry name" value="Microbial ribonucleases"/>
    <property type="match status" value="1"/>
</dbReference>
<dbReference type="GO" id="GO:0004521">
    <property type="term" value="F:RNA endonuclease activity"/>
    <property type="evidence" value="ECO:0007669"/>
    <property type="project" value="InterPro"/>
</dbReference>
<sequence length="123" mass="13742">MVAAADARQSRYSENGDAGDPNGAATFAGPTLEKHALPLEAQRVLIQIRDGGPFRYDKDGIVFGNREKLLPREPRGYYREYTVPTPRARDRGARRIVCGGPPRQPDACFYSDDHYSSFKRIQG</sequence>
<dbReference type="GO" id="GO:0016787">
    <property type="term" value="F:hydrolase activity"/>
    <property type="evidence" value="ECO:0007669"/>
    <property type="project" value="UniProtKB-KW"/>
</dbReference>
<dbReference type="Pfam" id="PF00545">
    <property type="entry name" value="Ribonuclease"/>
    <property type="match status" value="1"/>
</dbReference>
<feature type="region of interest" description="Disordered" evidence="3">
    <location>
        <begin position="1"/>
        <end position="27"/>
    </location>
</feature>